<dbReference type="Pfam" id="PF12013">
    <property type="entry name" value="OrsD"/>
    <property type="match status" value="2"/>
</dbReference>
<feature type="region of interest" description="Disordered" evidence="2">
    <location>
        <begin position="943"/>
        <end position="993"/>
    </location>
</feature>
<evidence type="ECO:0000256" key="1">
    <source>
        <dbReference type="ARBA" id="ARBA00005446"/>
    </source>
</evidence>
<feature type="compositionally biased region" description="Acidic residues" evidence="2">
    <location>
        <begin position="2314"/>
        <end position="2324"/>
    </location>
</feature>
<comment type="similarity">
    <text evidence="1">Belongs to the helicase family. RecQ subfamily.</text>
</comment>
<sequence>MSTQAPSNNGLRQQNITPSQVQALKRLELHYDIPYQAIICIPCGFALKTDDDRVGRHLKEKHGISKDRRQKLNALVNSLHLPDLYELPKRPDRSAQHPFLALQTGAECKHCNLRSTSYDILSRHLKKVHTREINGIDVRGKRWLRDHIRDNLTFQSWKANDIQRSWIVVITDDQQSLQKGPDRPLQAVPDVIKEFAQKLVSEERGRLDKQQCSPNFHGTLGKKELLTNWMRRTRWDETFSQARRDILVTLSEVPLTTGQPFWIGVHDGEQICSPVKDECKLALIVQALDRLFDRCADTVMHTDVSVRRWLRGRFSDRPYKAPFELVMRSASESQYRKEFKRCLCFWLRVLQLPKSVVPSVMGRGLSGPQREMLEQLWSDPAWENRPPIGLFRMEEYDEDEEEVREEEEDSEDGDESDYEDADEARDDEEKTNPRPEHEPSYSDEESATENQSPALPGHPGTGVDPCGDVVLELCYSMAIEDFEDGTASSSLLVYFSAVRGLSRPTGDEYLRPHQFTPVLSRLIYCTRLIILEMTLPRFPHAYAGISARPSNGHLRRLMPIRTEKMCDGTMSPLGEFLSLLSYGRALSRSEGPVYHFHWSEDDQILSWDGCSHLSMASFRGLAREALRQVTMQYQRLMFDWEPADPDLSSLRDRLSTAKSGYSFVTDPANGLNDAYLDLFMRACTSSIDGMLKSRGQGQSLWDTEAAQSYLDGHDASLKTLMVLCYLDSGQAARISELLTLEYCNTASRLRGIGIYGMSLFSITRHQKARLTTNHEFQVARFFSPPVARLVYRYLVYIRPVAYTVLRKCFHHESTNTLLFAPISRFSKGSFWSTKTFSEELKRLSRTVPGIPCDIGVQLYRQLSIAITQKHVRGAASNFNRFDDTTSAAGEDAAFAWQSGHRPMQRYSTYGLDGAFPDQLQPALLRVYEKTSAEWHRFLRIEDRDEPDTSENPDDTYEARANKESLSLKRPHDKMSSSVSSTGLPKKCQRQQLELPEECSNRPAGVTNVFDKTVLYSSITSPTLEECTESPMDRPVLTAGPFIYLKELSLVVCSICKYAVLANGIRNHLLHRRHQYSLSTSEKKEVISIVSSIPGLFKKQDDLQNFQFPPPETGPIPFIEAPKHDGLRCIDCGYVTRQTGNMQKHCRQNHGWQNDWTKGGNVKRKAELPRDLPWTTGVSCQRLFDHGRASSWFEVADEISEIIKAVDAIPGLVRRQEELHDFQFPDASNEAIPYLEPPRGGMLGCTSCDYFASNKRNTQAHYREKHGWENDWKKGGNIKKKLEQPRETPWIEGAYCQRFFRRRWASRWFQVRRDDESEVQTPINHEPREDVVKRLMRVHQEQVDKFNAAEEDEIKVADKKKEPSGWLERTGWADHLQKFKAKKDLLLLAAPVQEDEPAAAVSSIVGLAALYQIERKEIHIKPSKPFDNRLEDKSWAQYKGYWMTMLRIWQRMDGRQDEDRPPYKLTIRQGNLWDEFEEAAEDVVAGQAREKGLTDEKMERLCLDMLIGMLDHQFKQSHYDSIVLSALAIMGINEDGGWIEPTDYTPKYSGVIKVARMLVLYQSWHEREEDVAEKMRTMSEDEAREKAKGMYRIVREKSQRFMTRVSERKDSEPTPMDWIFDARTYGMKIRYATAAGGTIDWRGEEITYRQVRFTMGSLSEMFHSLVQEARSMLCELTMVGANNLEALPKIEWTKMEDDHSEARVGYSFLTDSRNEWVAKGKNWILNQILESKKRQKEWLSEGTDGTCPYNMKAVKSYGRLVEQFREVLNLLWITLCGMPMRTTEATGVRMCNTVNGGIRNIFAHGMMLFFVVLYHKGFRRTGSAKVIHRYLPREVSELVIWYMWIVLEFWQQVQGMVRGGDRCSAFLWADEIVSRTDTEDEREQRELQEQEEDDGRVSVISQSQQVRRGGDVAVDDMDHEDRKDMRDWIKERKWNSDRLRRIMQKHSKRLLGCQMNIIAWRNIAIAIANRYLNASFGQGEEGGDGEDGDEDEIDDNAWDLQAGHGTHVAGMIYARELQQGLFETAALREKYRIISRRWHRFFGFGVEDRQGTELGMAKKRKRELYEDVQEETRFRRFKRLRQVDIVGQLKRMMGPEAEFRGNQEKAIRAIIRGESRIVQVMGTGGGKSLSFMLPAFCSSDGTTVVVTPLVALRNNMHDRCAKHKITSYIWQSRVSNQSGASIVFVTPESAVTKGFQDFVNRMSSRQALDRVVIDECHSVLDSTKQFRPQLLQLGEVVNDWGVQVVCLTATLALEDEPEFFRRMKLSKDHLLLFRERTTRKNIRYRVEIVDSGSSSSTSRKGRGGQSASKKRQTGSDDEEDEQEEEENKKVYGIVRDYSSILDQNAPRFAF</sequence>
<dbReference type="GO" id="GO:0005524">
    <property type="term" value="F:ATP binding"/>
    <property type="evidence" value="ECO:0007669"/>
    <property type="project" value="InterPro"/>
</dbReference>
<feature type="compositionally biased region" description="Acidic residues" evidence="2">
    <location>
        <begin position="943"/>
        <end position="955"/>
    </location>
</feature>
<feature type="compositionally biased region" description="Basic and acidic residues" evidence="2">
    <location>
        <begin position="956"/>
        <end position="966"/>
    </location>
</feature>
<dbReference type="GO" id="GO:0005694">
    <property type="term" value="C:chromosome"/>
    <property type="evidence" value="ECO:0007669"/>
    <property type="project" value="TreeGrafter"/>
</dbReference>
<dbReference type="PANTHER" id="PTHR13710:SF154">
    <property type="entry name" value="RECQ HELICASE, PUTATIVE (AFU_ORTHOLOGUE AFUA_6G14720)-RELATED"/>
    <property type="match status" value="1"/>
</dbReference>
<keyword evidence="5" id="KW-0067">ATP-binding</keyword>
<feature type="compositionally biased region" description="Basic and acidic residues" evidence="2">
    <location>
        <begin position="1876"/>
        <end position="1887"/>
    </location>
</feature>
<feature type="domain" description="Helicase ATP-binding" evidence="3">
    <location>
        <begin position="2107"/>
        <end position="2268"/>
    </location>
</feature>
<evidence type="ECO:0000259" key="3">
    <source>
        <dbReference type="PROSITE" id="PS51192"/>
    </source>
</evidence>
<dbReference type="GO" id="GO:0043138">
    <property type="term" value="F:3'-5' DNA helicase activity"/>
    <property type="evidence" value="ECO:0007669"/>
    <property type="project" value="TreeGrafter"/>
</dbReference>
<dbReference type="GO" id="GO:0000724">
    <property type="term" value="P:double-strand break repair via homologous recombination"/>
    <property type="evidence" value="ECO:0007669"/>
    <property type="project" value="TreeGrafter"/>
</dbReference>
<dbReference type="Pfam" id="PF00270">
    <property type="entry name" value="DEAD"/>
    <property type="match status" value="1"/>
</dbReference>
<comment type="caution">
    <text evidence="5">The sequence shown here is derived from an EMBL/GenBank/DDBJ whole genome shotgun (WGS) entry which is preliminary data.</text>
</comment>
<keyword evidence="5" id="KW-0347">Helicase</keyword>
<dbReference type="Gene3D" id="3.40.50.300">
    <property type="entry name" value="P-loop containing nucleotide triphosphate hydrolases"/>
    <property type="match status" value="1"/>
</dbReference>
<dbReference type="SMART" id="SM00355">
    <property type="entry name" value="ZnF_C2H2"/>
    <property type="match status" value="4"/>
</dbReference>
<dbReference type="GO" id="GO:0005737">
    <property type="term" value="C:cytoplasm"/>
    <property type="evidence" value="ECO:0007669"/>
    <property type="project" value="TreeGrafter"/>
</dbReference>
<feature type="region of interest" description="Disordered" evidence="2">
    <location>
        <begin position="395"/>
        <end position="463"/>
    </location>
</feature>
<dbReference type="GO" id="GO:0003676">
    <property type="term" value="F:nucleic acid binding"/>
    <property type="evidence" value="ECO:0007669"/>
    <property type="project" value="InterPro"/>
</dbReference>
<dbReference type="PROSITE" id="PS51192">
    <property type="entry name" value="HELICASE_ATP_BIND_1"/>
    <property type="match status" value="1"/>
</dbReference>
<organism evidence="5 6">
    <name type="scientific">Fusarium oxysporum f. sp. cubense</name>
    <dbReference type="NCBI Taxonomy" id="61366"/>
    <lineage>
        <taxon>Eukaryota</taxon>
        <taxon>Fungi</taxon>
        <taxon>Dikarya</taxon>
        <taxon>Ascomycota</taxon>
        <taxon>Pezizomycotina</taxon>
        <taxon>Sordariomycetes</taxon>
        <taxon>Hypocreomycetidae</taxon>
        <taxon>Hypocreales</taxon>
        <taxon>Nectriaceae</taxon>
        <taxon>Fusarium</taxon>
        <taxon>Fusarium oxysporum species complex</taxon>
    </lineage>
</organism>
<reference evidence="5 6" key="1">
    <citation type="journal article" date="2019" name="Microbiol. Resour. Announc.">
        <title>High-quality draft genome sequence of Fusarium oxysporum f. sp. cubense strain 160527, a causal agent of Panama disease.</title>
        <authorList>
            <person name="Asai S."/>
            <person name="Ayukawa Y."/>
            <person name="Gan P."/>
            <person name="Masuda S."/>
            <person name="Komatsu K."/>
            <person name="Shirasu K."/>
            <person name="Arie T."/>
        </authorList>
    </citation>
    <scope>NUCLEOTIDE SEQUENCE [LARGE SCALE GENOMIC DNA]</scope>
    <source>
        <strain evidence="5 6">160527</strain>
    </source>
</reference>
<dbReference type="InterPro" id="IPR027417">
    <property type="entry name" value="P-loop_NTPase"/>
</dbReference>
<accession>A0A559KSC3</accession>
<dbReference type="EMBL" id="SRMI01000010">
    <property type="protein sequence ID" value="TVY62650.1"/>
    <property type="molecule type" value="Genomic_DNA"/>
</dbReference>
<feature type="compositionally biased region" description="Acidic residues" evidence="2">
    <location>
        <begin position="395"/>
        <end position="426"/>
    </location>
</feature>
<keyword evidence="5" id="KW-0547">Nucleotide-binding</keyword>
<name>A0A559KSC3_FUSOC</name>
<dbReference type="GO" id="GO:0009378">
    <property type="term" value="F:four-way junction helicase activity"/>
    <property type="evidence" value="ECO:0007669"/>
    <property type="project" value="TreeGrafter"/>
</dbReference>
<protein>
    <submittedName>
        <fullName evidence="5">ATP-dependent DNA helicase Q5</fullName>
    </submittedName>
</protein>
<dbReference type="InterPro" id="IPR014001">
    <property type="entry name" value="Helicase_ATP-bd"/>
</dbReference>
<dbReference type="SUPFAM" id="SSF52540">
    <property type="entry name" value="P-loop containing nucleoside triphosphate hydrolases"/>
    <property type="match status" value="1"/>
</dbReference>
<gene>
    <name evidence="5" type="primary">RECQL5-1</name>
    <name evidence="4" type="synonym">RECQL5-0</name>
    <name evidence="5" type="ORF">Focb16_v004068</name>
    <name evidence="4" type="ORF">Focb16_v004377</name>
</gene>
<evidence type="ECO:0000313" key="5">
    <source>
        <dbReference type="EMBL" id="TVY62650.1"/>
    </source>
</evidence>
<dbReference type="InterPro" id="IPR022698">
    <property type="entry name" value="OrsD"/>
</dbReference>
<dbReference type="InterPro" id="IPR013087">
    <property type="entry name" value="Znf_C2H2_type"/>
</dbReference>
<proteinExistence type="inferred from homology"/>
<dbReference type="InterPro" id="IPR011545">
    <property type="entry name" value="DEAD/DEAH_box_helicase_dom"/>
</dbReference>
<feature type="region of interest" description="Disordered" evidence="2">
    <location>
        <begin position="2291"/>
        <end position="2329"/>
    </location>
</feature>
<dbReference type="PANTHER" id="PTHR13710">
    <property type="entry name" value="DNA HELICASE RECQ FAMILY MEMBER"/>
    <property type="match status" value="1"/>
</dbReference>
<dbReference type="Proteomes" id="UP000320707">
    <property type="component" value="Unassembled WGS sequence"/>
</dbReference>
<evidence type="ECO:0000313" key="4">
    <source>
        <dbReference type="EMBL" id="TVY62547.1"/>
    </source>
</evidence>
<feature type="region of interest" description="Disordered" evidence="2">
    <location>
        <begin position="1876"/>
        <end position="1895"/>
    </location>
</feature>
<evidence type="ECO:0000256" key="2">
    <source>
        <dbReference type="SAM" id="MobiDB-lite"/>
    </source>
</evidence>
<feature type="compositionally biased region" description="Basic and acidic residues" evidence="2">
    <location>
        <begin position="427"/>
        <end position="440"/>
    </location>
</feature>
<dbReference type="EMBL" id="SRMI01000010">
    <property type="protein sequence ID" value="TVY62547.1"/>
    <property type="molecule type" value="Genomic_DNA"/>
</dbReference>
<dbReference type="SMART" id="SM00487">
    <property type="entry name" value="DEXDc"/>
    <property type="match status" value="1"/>
</dbReference>
<dbReference type="CDD" id="cd17920">
    <property type="entry name" value="DEXHc_RecQ"/>
    <property type="match status" value="1"/>
</dbReference>
<keyword evidence="5" id="KW-0378">Hydrolase</keyword>
<evidence type="ECO:0000313" key="6">
    <source>
        <dbReference type="Proteomes" id="UP000320707"/>
    </source>
</evidence>